<feature type="transmembrane region" description="Helical" evidence="5">
    <location>
        <begin position="149"/>
        <end position="170"/>
    </location>
</feature>
<dbReference type="PANTHER" id="PTHR37422">
    <property type="entry name" value="TEICHURONIC ACID BIOSYNTHESIS PROTEIN TUAE"/>
    <property type="match status" value="1"/>
</dbReference>
<feature type="transmembrane region" description="Helical" evidence="5">
    <location>
        <begin position="90"/>
        <end position="107"/>
    </location>
</feature>
<keyword evidence="3 5" id="KW-1133">Transmembrane helix</keyword>
<evidence type="ECO:0000256" key="3">
    <source>
        <dbReference type="ARBA" id="ARBA00022989"/>
    </source>
</evidence>
<keyword evidence="4 5" id="KW-0472">Membrane</keyword>
<dbReference type="PANTHER" id="PTHR37422:SF17">
    <property type="entry name" value="O-ANTIGEN LIGASE"/>
    <property type="match status" value="1"/>
</dbReference>
<dbReference type="HOGENOM" id="CLU_033061_2_0_9"/>
<keyword evidence="8" id="KW-1185">Reference proteome</keyword>
<dbReference type="InterPro" id="IPR051533">
    <property type="entry name" value="WaaL-like"/>
</dbReference>
<feature type="transmembrane region" description="Helical" evidence="5">
    <location>
        <begin position="177"/>
        <end position="194"/>
    </location>
</feature>
<name>E3DN14_HALPG</name>
<feature type="transmembrane region" description="Helical" evidence="5">
    <location>
        <begin position="12"/>
        <end position="43"/>
    </location>
</feature>
<evidence type="ECO:0000256" key="5">
    <source>
        <dbReference type="SAM" id="Phobius"/>
    </source>
</evidence>
<reference evidence="8" key="1">
    <citation type="submission" date="2010-10" db="EMBL/GenBank/DDBJ databases">
        <title>The complete genome of Halanaerobium praevalens DSM 2228.</title>
        <authorList>
            <consortium name="US DOE Joint Genome Institute (JGI-PGF)"/>
            <person name="Lucas S."/>
            <person name="Copeland A."/>
            <person name="Lapidus A."/>
            <person name="Glavina del Rio T."/>
            <person name="Dalin E."/>
            <person name="Tice H."/>
            <person name="Bruce D."/>
            <person name="Goodwin L."/>
            <person name="Pitluck S."/>
            <person name="Kyrpides N."/>
            <person name="Mavromatis K."/>
            <person name="Ivanova N."/>
            <person name="Ovchinnikova G."/>
            <person name="Chertkov O."/>
            <person name="Detter J.C."/>
            <person name="Han C."/>
            <person name="Larimer F."/>
            <person name="Land M."/>
            <person name="Hauser L."/>
            <person name="Markowitz V."/>
            <person name="Cheng J.-F."/>
            <person name="Hugenholtz P."/>
            <person name="Woyke T."/>
            <person name="Wu D."/>
            <person name="Tindall B."/>
            <person name="Pomrenke H.G."/>
            <person name="Brambilla E."/>
            <person name="Klenk H.-P."/>
            <person name="Eisen J.A."/>
        </authorList>
    </citation>
    <scope>NUCLEOTIDE SEQUENCE [LARGE SCALE GENOMIC DNA]</scope>
    <source>
        <strain evidence="8">ATCC 33744 / DSM 2228 / GSL</strain>
    </source>
</reference>
<accession>E3DN14</accession>
<feature type="domain" description="O-antigen ligase-related" evidence="6">
    <location>
        <begin position="184"/>
        <end position="319"/>
    </location>
</feature>
<evidence type="ECO:0000256" key="1">
    <source>
        <dbReference type="ARBA" id="ARBA00004141"/>
    </source>
</evidence>
<dbReference type="RefSeq" id="WP_014552453.1">
    <property type="nucleotide sequence ID" value="NC_017455.1"/>
</dbReference>
<feature type="transmembrane region" description="Helical" evidence="5">
    <location>
        <begin position="55"/>
        <end position="78"/>
    </location>
</feature>
<sequence>MNKVLKGLDKFIIGSLLFMMFSSAISIGGSSIGMGFAFLAWIIKMMIKKIKSEEISFVAVPFSNAIWLLFAAILISFIGTYNFQQSLEGLEDYLIVILLFYTVVNNVKDLETVKKMFGFGVLSIILSSLYGVFYQYLYQGISRIDSTFMALDFGALLLMYSIFVMTYLFFAENSLKFKYLSASALILLLVTLILNKSRGAWLGFAGGSFMTFWLYKKKLIPIFLIALIVIVLLAPAAIQDRIISITDLKNNKSNTTRLGLWKSALIIFKDNPVNGVGINNFRPAYKSGYEQEGVPPFSHAHNSYLNFLSETGILGFSALIYLFFDILKYLYLAYKKIEDKFSKLFILSVFSSFVGAFVIQGMTESNFSKSVVGRTLWFLIALAVIIVQINEQKAELSN</sequence>
<dbReference type="EMBL" id="CP002175">
    <property type="protein sequence ID" value="ADO76420.1"/>
    <property type="molecule type" value="Genomic_DNA"/>
</dbReference>
<dbReference type="PATRIC" id="fig|572479.3.peg.265"/>
<dbReference type="AlphaFoldDB" id="E3DN14"/>
<feature type="transmembrane region" description="Helical" evidence="5">
    <location>
        <begin position="222"/>
        <end position="238"/>
    </location>
</feature>
<dbReference type="Pfam" id="PF04932">
    <property type="entry name" value="Wzy_C"/>
    <property type="match status" value="1"/>
</dbReference>
<keyword evidence="2 5" id="KW-0812">Transmembrane</keyword>
<comment type="subcellular location">
    <subcellularLocation>
        <location evidence="1">Membrane</location>
        <topology evidence="1">Multi-pass membrane protein</topology>
    </subcellularLocation>
</comment>
<reference evidence="7 8" key="2">
    <citation type="journal article" date="2011" name="Stand. Genomic Sci.">
        <title>Complete genome sequence of the extremely halophilic Halanaerobium praevalens type strain (GSL).</title>
        <authorList>
            <person name="Ivanova N."/>
            <person name="Sikorski J."/>
            <person name="Chertkov O."/>
            <person name="Nolan M."/>
            <person name="Lucas S."/>
            <person name="Hammon N."/>
            <person name="Deshpande S."/>
            <person name="Cheng J.F."/>
            <person name="Tapia R."/>
            <person name="Han C."/>
            <person name="Goodwin L."/>
            <person name="Pitluck S."/>
            <person name="Huntemann M."/>
            <person name="Liolios K."/>
            <person name="Pagani I."/>
            <person name="Mavromatis K."/>
            <person name="Ovchinikova G."/>
            <person name="Pati A."/>
            <person name="Chen A."/>
            <person name="Palaniappan K."/>
            <person name="Land M."/>
            <person name="Hauser L."/>
            <person name="Brambilla E.M."/>
            <person name="Kannan K.P."/>
            <person name="Rohde M."/>
            <person name="Tindall B.J."/>
            <person name="Goker M."/>
            <person name="Detter J.C."/>
            <person name="Woyke T."/>
            <person name="Bristow J."/>
            <person name="Eisen J.A."/>
            <person name="Markowitz V."/>
            <person name="Hugenholtz P."/>
            <person name="Kyrpides N.C."/>
            <person name="Klenk H.P."/>
            <person name="Lapidus A."/>
        </authorList>
    </citation>
    <scope>NUCLEOTIDE SEQUENCE [LARGE SCALE GENOMIC DNA]</scope>
    <source>
        <strain evidence="8">ATCC 33744 / DSM 2228 / GSL</strain>
    </source>
</reference>
<proteinExistence type="predicted"/>
<evidence type="ECO:0000259" key="6">
    <source>
        <dbReference type="Pfam" id="PF04932"/>
    </source>
</evidence>
<protein>
    <submittedName>
        <fullName evidence="7">O-antigen polymerase</fullName>
    </submittedName>
</protein>
<evidence type="ECO:0000256" key="2">
    <source>
        <dbReference type="ARBA" id="ARBA00022692"/>
    </source>
</evidence>
<dbReference type="InterPro" id="IPR007016">
    <property type="entry name" value="O-antigen_ligase-rel_domated"/>
</dbReference>
<feature type="transmembrane region" description="Helical" evidence="5">
    <location>
        <begin position="371"/>
        <end position="389"/>
    </location>
</feature>
<dbReference type="GO" id="GO:0016020">
    <property type="term" value="C:membrane"/>
    <property type="evidence" value="ECO:0007669"/>
    <property type="project" value="UniProtKB-SubCell"/>
</dbReference>
<dbReference type="STRING" id="572479.Hprae_0263"/>
<dbReference type="Proteomes" id="UP000006866">
    <property type="component" value="Chromosome"/>
</dbReference>
<evidence type="ECO:0000256" key="4">
    <source>
        <dbReference type="ARBA" id="ARBA00023136"/>
    </source>
</evidence>
<dbReference type="KEGG" id="hpk:Hprae_0263"/>
<feature type="transmembrane region" description="Helical" evidence="5">
    <location>
        <begin position="119"/>
        <end position="137"/>
    </location>
</feature>
<feature type="transmembrane region" description="Helical" evidence="5">
    <location>
        <begin position="313"/>
        <end position="334"/>
    </location>
</feature>
<feature type="transmembrane region" description="Helical" evidence="5">
    <location>
        <begin position="200"/>
        <end position="215"/>
    </location>
</feature>
<dbReference type="OrthoDB" id="9806320at2"/>
<organism evidence="7 8">
    <name type="scientific">Halanaerobium praevalens (strain ATCC 33744 / DSM 2228 / GSL)</name>
    <dbReference type="NCBI Taxonomy" id="572479"/>
    <lineage>
        <taxon>Bacteria</taxon>
        <taxon>Bacillati</taxon>
        <taxon>Bacillota</taxon>
        <taxon>Clostridia</taxon>
        <taxon>Halanaerobiales</taxon>
        <taxon>Halanaerobiaceae</taxon>
        <taxon>Halanaerobium</taxon>
    </lineage>
</organism>
<evidence type="ECO:0000313" key="7">
    <source>
        <dbReference type="EMBL" id="ADO76420.1"/>
    </source>
</evidence>
<gene>
    <name evidence="7" type="ordered locus">Hprae_0263</name>
</gene>
<dbReference type="eggNOG" id="COG3307">
    <property type="taxonomic scope" value="Bacteria"/>
</dbReference>
<evidence type="ECO:0000313" key="8">
    <source>
        <dbReference type="Proteomes" id="UP000006866"/>
    </source>
</evidence>
<feature type="transmembrane region" description="Helical" evidence="5">
    <location>
        <begin position="341"/>
        <end position="359"/>
    </location>
</feature>